<feature type="transmembrane region" description="Helical" evidence="8">
    <location>
        <begin position="474"/>
        <end position="498"/>
    </location>
</feature>
<sequence>MPVNWIALAVFVAFFGFVTLVGFMAANWRRGDLDLLHEWGLGGGRFGTLITWFLLGGDLYTAYTFIAVPALAFGAGAIAFFAVPYTTIVYPMTFVVFPRLWSVCRQNGFVTAADFVRGRFGNRWLALAIAATGLLATMPYIALQLEGLQVVIAALGVESSGWLGELPLIVAFVILAAFTYTSGLRAPAAIAVVKDVMIYITIFAALIIIPAKLGGFGAIFAAIPAKNLILATPQPGSTGAYSAYATLALGSAAALFLYPHAITAVLSSSTRDVIRRNSALLPAYSIVLALIALLGFMAYAAHVDQNPAFAAMFKQYKANFAVPALFLQLFPAWFAGFAFAAIGIGALVPAAVMSIAAANLWTRNIHLEFINPNASARQEARMAKLMSLIVKFGALFFILFLPLDYAIQLQLLGGVWMSQTLPAVLIGLYTRRLNSWGLLLGWAAGIGLGTWMVALTGFKSATYSLTLFGLTVPAYAAIYGLLVNIVVGTAATVVINILNGGPETRDSTLPADYI</sequence>
<reference evidence="9" key="1">
    <citation type="submission" date="2022-05" db="EMBL/GenBank/DDBJ databases">
        <authorList>
            <person name="Pankratov T."/>
        </authorList>
    </citation>
    <scope>NUCLEOTIDE SEQUENCE</scope>
    <source>
        <strain evidence="9">BP6-180914</strain>
    </source>
</reference>
<comment type="subcellular location">
    <subcellularLocation>
        <location evidence="1">Membrane</location>
        <topology evidence="1">Multi-pass membrane protein</topology>
    </subcellularLocation>
</comment>
<dbReference type="Pfam" id="PF00474">
    <property type="entry name" value="SSF"/>
    <property type="match status" value="1"/>
</dbReference>
<feature type="transmembrane region" description="Helical" evidence="8">
    <location>
        <begin position="6"/>
        <end position="26"/>
    </location>
</feature>
<evidence type="ECO:0000256" key="1">
    <source>
        <dbReference type="ARBA" id="ARBA00004141"/>
    </source>
</evidence>
<feature type="transmembrane region" description="Helical" evidence="8">
    <location>
        <begin position="382"/>
        <end position="401"/>
    </location>
</feature>
<evidence type="ECO:0000256" key="8">
    <source>
        <dbReference type="SAM" id="Phobius"/>
    </source>
</evidence>
<evidence type="ECO:0000256" key="2">
    <source>
        <dbReference type="ARBA" id="ARBA00006434"/>
    </source>
</evidence>
<feature type="transmembrane region" description="Helical" evidence="8">
    <location>
        <begin position="332"/>
        <end position="361"/>
    </location>
</feature>
<evidence type="ECO:0000256" key="3">
    <source>
        <dbReference type="ARBA" id="ARBA00022448"/>
    </source>
</evidence>
<feature type="transmembrane region" description="Helical" evidence="8">
    <location>
        <begin position="243"/>
        <end position="267"/>
    </location>
</feature>
<organism evidence="9 10">
    <name type="scientific">Lichenifustis flavocetrariae</name>
    <dbReference type="NCBI Taxonomy" id="2949735"/>
    <lineage>
        <taxon>Bacteria</taxon>
        <taxon>Pseudomonadati</taxon>
        <taxon>Pseudomonadota</taxon>
        <taxon>Alphaproteobacteria</taxon>
        <taxon>Hyphomicrobiales</taxon>
        <taxon>Lichenihabitantaceae</taxon>
        <taxon>Lichenifustis</taxon>
    </lineage>
</organism>
<evidence type="ECO:0000313" key="10">
    <source>
        <dbReference type="Proteomes" id="UP001165667"/>
    </source>
</evidence>
<keyword evidence="10" id="KW-1185">Reference proteome</keyword>
<feature type="transmembrane region" description="Helical" evidence="8">
    <location>
        <begin position="72"/>
        <end position="97"/>
    </location>
</feature>
<keyword evidence="5 8" id="KW-1133">Transmembrane helix</keyword>
<dbReference type="PANTHER" id="PTHR48086:SF8">
    <property type="entry name" value="MONOCARBOXYLIC ACID PERMEASE"/>
    <property type="match status" value="1"/>
</dbReference>
<dbReference type="Gene3D" id="1.20.1730.10">
    <property type="entry name" value="Sodium/glucose cotransporter"/>
    <property type="match status" value="1"/>
</dbReference>
<dbReference type="InterPro" id="IPR038377">
    <property type="entry name" value="Na/Glc_symporter_sf"/>
</dbReference>
<protein>
    <submittedName>
        <fullName evidence="9">Sodium:solute symporter</fullName>
    </submittedName>
</protein>
<dbReference type="AlphaFoldDB" id="A0AA42CLL8"/>
<dbReference type="NCBIfam" id="NF046076">
    <property type="entry name" value="monocarbox_MctP"/>
    <property type="match status" value="1"/>
</dbReference>
<feature type="transmembrane region" description="Helical" evidence="8">
    <location>
        <begin position="162"/>
        <end position="184"/>
    </location>
</feature>
<feature type="transmembrane region" description="Helical" evidence="8">
    <location>
        <begin position="46"/>
        <end position="66"/>
    </location>
</feature>
<evidence type="ECO:0000256" key="4">
    <source>
        <dbReference type="ARBA" id="ARBA00022692"/>
    </source>
</evidence>
<keyword evidence="4 8" id="KW-0812">Transmembrane</keyword>
<dbReference type="InterPro" id="IPR050277">
    <property type="entry name" value="Sodium:Solute_Symporter"/>
</dbReference>
<comment type="similarity">
    <text evidence="2 7">Belongs to the sodium:solute symporter (SSF) (TC 2.A.21) family.</text>
</comment>
<dbReference type="GO" id="GO:0005886">
    <property type="term" value="C:plasma membrane"/>
    <property type="evidence" value="ECO:0007669"/>
    <property type="project" value="TreeGrafter"/>
</dbReference>
<evidence type="ECO:0000256" key="7">
    <source>
        <dbReference type="RuleBase" id="RU362091"/>
    </source>
</evidence>
<keyword evidence="6 8" id="KW-0472">Membrane</keyword>
<accession>A0AA42CLL8</accession>
<comment type="caution">
    <text evidence="9">The sequence shown here is derived from an EMBL/GenBank/DDBJ whole genome shotgun (WGS) entry which is preliminary data.</text>
</comment>
<evidence type="ECO:0000256" key="5">
    <source>
        <dbReference type="ARBA" id="ARBA00022989"/>
    </source>
</evidence>
<feature type="transmembrane region" description="Helical" evidence="8">
    <location>
        <begin position="436"/>
        <end position="454"/>
    </location>
</feature>
<dbReference type="GO" id="GO:0022857">
    <property type="term" value="F:transmembrane transporter activity"/>
    <property type="evidence" value="ECO:0007669"/>
    <property type="project" value="InterPro"/>
</dbReference>
<proteinExistence type="inferred from homology"/>
<dbReference type="Proteomes" id="UP001165667">
    <property type="component" value="Unassembled WGS sequence"/>
</dbReference>
<feature type="transmembrane region" description="Helical" evidence="8">
    <location>
        <begin position="124"/>
        <end position="142"/>
    </location>
</feature>
<dbReference type="RefSeq" id="WP_282586923.1">
    <property type="nucleotide sequence ID" value="NZ_JAMOIM010000016.1"/>
</dbReference>
<evidence type="ECO:0000256" key="6">
    <source>
        <dbReference type="ARBA" id="ARBA00023136"/>
    </source>
</evidence>
<dbReference type="InterPro" id="IPR001734">
    <property type="entry name" value="Na/solute_symporter"/>
</dbReference>
<gene>
    <name evidence="9" type="ORF">M8523_21235</name>
</gene>
<feature type="transmembrane region" description="Helical" evidence="8">
    <location>
        <begin position="279"/>
        <end position="301"/>
    </location>
</feature>
<name>A0AA42CLL8_9HYPH</name>
<dbReference type="PANTHER" id="PTHR48086">
    <property type="entry name" value="SODIUM/PROLINE SYMPORTER-RELATED"/>
    <property type="match status" value="1"/>
</dbReference>
<dbReference type="PROSITE" id="PS50283">
    <property type="entry name" value="NA_SOLUT_SYMP_3"/>
    <property type="match status" value="1"/>
</dbReference>
<evidence type="ECO:0000313" key="9">
    <source>
        <dbReference type="EMBL" id="MCW6510546.1"/>
    </source>
</evidence>
<feature type="transmembrane region" description="Helical" evidence="8">
    <location>
        <begin position="407"/>
        <end position="429"/>
    </location>
</feature>
<feature type="transmembrane region" description="Helical" evidence="8">
    <location>
        <begin position="196"/>
        <end position="223"/>
    </location>
</feature>
<dbReference type="EMBL" id="JAMOIM010000016">
    <property type="protein sequence ID" value="MCW6510546.1"/>
    <property type="molecule type" value="Genomic_DNA"/>
</dbReference>
<keyword evidence="3" id="KW-0813">Transport</keyword>